<proteinExistence type="predicted"/>
<gene>
    <name evidence="5" type="ORF">METZ01_LOCUS64330</name>
</gene>
<dbReference type="Pfam" id="PF00005">
    <property type="entry name" value="ABC_tran"/>
    <property type="match status" value="1"/>
</dbReference>
<evidence type="ECO:0000256" key="2">
    <source>
        <dbReference type="ARBA" id="ARBA00022741"/>
    </source>
</evidence>
<organism evidence="5">
    <name type="scientific">marine metagenome</name>
    <dbReference type="NCBI Taxonomy" id="408172"/>
    <lineage>
        <taxon>unclassified sequences</taxon>
        <taxon>metagenomes</taxon>
        <taxon>ecological metagenomes</taxon>
    </lineage>
</organism>
<dbReference type="InterPro" id="IPR050763">
    <property type="entry name" value="ABC_transporter_ATP-binding"/>
</dbReference>
<reference evidence="5" key="1">
    <citation type="submission" date="2018-05" db="EMBL/GenBank/DDBJ databases">
        <authorList>
            <person name="Lanie J.A."/>
            <person name="Ng W.-L."/>
            <person name="Kazmierczak K.M."/>
            <person name="Andrzejewski T.M."/>
            <person name="Davidsen T.M."/>
            <person name="Wayne K.J."/>
            <person name="Tettelin H."/>
            <person name="Glass J.I."/>
            <person name="Rusch D."/>
            <person name="Podicherti R."/>
            <person name="Tsui H.-C.T."/>
            <person name="Winkler M.E."/>
        </authorList>
    </citation>
    <scope>NUCLEOTIDE SEQUENCE</scope>
</reference>
<sequence>MKPALEVKNLRKVYEGGLEALKGINLSIPQGSFYGLLGPNGAGKTTTIGIITGLVNITGGSASVLGFDSVTEFRQARKLIGLSPQELNFDVFFSIGELLELQAGYYGLSNKEAKERTTIMLEQFGLSEKRNSRARELSGGMKRRVQIAKALVHDPKIVILDEPTAGVDIELRHMLWNYLRKINEEGKTILLTTHYIEEAEQLCETVSIINDGKIIATDSPDKLTQAHGMSGLEITLTSEVADLKLDPWTYNNIDGKIHVNMNHPEKEMAKVINQILEQGGGIENVQIYRSSLEDVFLKLTGKSLHEKDEKFETQEALLNV</sequence>
<evidence type="ECO:0000256" key="3">
    <source>
        <dbReference type="ARBA" id="ARBA00022840"/>
    </source>
</evidence>
<feature type="domain" description="ABC transporter" evidence="4">
    <location>
        <begin position="5"/>
        <end position="236"/>
    </location>
</feature>
<dbReference type="SMART" id="SM00382">
    <property type="entry name" value="AAA"/>
    <property type="match status" value="1"/>
</dbReference>
<keyword evidence="3" id="KW-0067">ATP-binding</keyword>
<dbReference type="GO" id="GO:0005524">
    <property type="term" value="F:ATP binding"/>
    <property type="evidence" value="ECO:0007669"/>
    <property type="project" value="UniProtKB-KW"/>
</dbReference>
<evidence type="ECO:0000259" key="4">
    <source>
        <dbReference type="PROSITE" id="PS50893"/>
    </source>
</evidence>
<dbReference type="GO" id="GO:0016887">
    <property type="term" value="F:ATP hydrolysis activity"/>
    <property type="evidence" value="ECO:0007669"/>
    <property type="project" value="InterPro"/>
</dbReference>
<dbReference type="EMBL" id="UINC01004061">
    <property type="protein sequence ID" value="SVA11476.1"/>
    <property type="molecule type" value="Genomic_DNA"/>
</dbReference>
<dbReference type="PANTHER" id="PTHR42711:SF15">
    <property type="entry name" value="ABC-TYPE MULTIDRUG TRANSPORT SYSTEM, ATPASE COMPONENT"/>
    <property type="match status" value="1"/>
</dbReference>
<dbReference type="Gene3D" id="3.40.50.300">
    <property type="entry name" value="P-loop containing nucleotide triphosphate hydrolases"/>
    <property type="match status" value="1"/>
</dbReference>
<dbReference type="AlphaFoldDB" id="A0A381T5K7"/>
<dbReference type="SUPFAM" id="SSF52540">
    <property type="entry name" value="P-loop containing nucleoside triphosphate hydrolases"/>
    <property type="match status" value="1"/>
</dbReference>
<evidence type="ECO:0000256" key="1">
    <source>
        <dbReference type="ARBA" id="ARBA00022448"/>
    </source>
</evidence>
<dbReference type="PROSITE" id="PS00211">
    <property type="entry name" value="ABC_TRANSPORTER_1"/>
    <property type="match status" value="1"/>
</dbReference>
<dbReference type="InterPro" id="IPR027417">
    <property type="entry name" value="P-loop_NTPase"/>
</dbReference>
<dbReference type="PROSITE" id="PS50893">
    <property type="entry name" value="ABC_TRANSPORTER_2"/>
    <property type="match status" value="1"/>
</dbReference>
<protein>
    <recommendedName>
        <fullName evidence="4">ABC transporter domain-containing protein</fullName>
    </recommendedName>
</protein>
<keyword evidence="2" id="KW-0547">Nucleotide-binding</keyword>
<keyword evidence="1" id="KW-0813">Transport</keyword>
<evidence type="ECO:0000313" key="5">
    <source>
        <dbReference type="EMBL" id="SVA11476.1"/>
    </source>
</evidence>
<accession>A0A381T5K7</accession>
<name>A0A381T5K7_9ZZZZ</name>
<dbReference type="InterPro" id="IPR003593">
    <property type="entry name" value="AAA+_ATPase"/>
</dbReference>
<dbReference type="PANTHER" id="PTHR42711">
    <property type="entry name" value="ABC TRANSPORTER ATP-BINDING PROTEIN"/>
    <property type="match status" value="1"/>
</dbReference>
<dbReference type="InterPro" id="IPR017871">
    <property type="entry name" value="ABC_transporter-like_CS"/>
</dbReference>
<dbReference type="InterPro" id="IPR003439">
    <property type="entry name" value="ABC_transporter-like_ATP-bd"/>
</dbReference>